<dbReference type="Proteomes" id="UP000183567">
    <property type="component" value="Unassembled WGS sequence"/>
</dbReference>
<reference evidence="1 2" key="1">
    <citation type="submission" date="2016-03" db="EMBL/GenBank/DDBJ databases">
        <title>Comparative genomics of the ectomycorrhizal sister species Rhizopogon vinicolor and Rhizopogon vesiculosus (Basidiomycota: Boletales) reveals a divergence of the mating type B locus.</title>
        <authorList>
            <person name="Mujic A.B."/>
            <person name="Kuo A."/>
            <person name="Tritt A."/>
            <person name="Lipzen A."/>
            <person name="Chen C."/>
            <person name="Johnson J."/>
            <person name="Sharma A."/>
            <person name="Barry K."/>
            <person name="Grigoriev I.V."/>
            <person name="Spatafora J.W."/>
        </authorList>
    </citation>
    <scope>NUCLEOTIDE SEQUENCE [LARGE SCALE GENOMIC DNA]</scope>
    <source>
        <strain evidence="1 2">AM-OR11-056</strain>
    </source>
</reference>
<dbReference type="AlphaFoldDB" id="A0A1J8QX60"/>
<gene>
    <name evidence="1" type="ORF">AZE42_10882</name>
</gene>
<organism evidence="1 2">
    <name type="scientific">Rhizopogon vesiculosus</name>
    <dbReference type="NCBI Taxonomy" id="180088"/>
    <lineage>
        <taxon>Eukaryota</taxon>
        <taxon>Fungi</taxon>
        <taxon>Dikarya</taxon>
        <taxon>Basidiomycota</taxon>
        <taxon>Agaricomycotina</taxon>
        <taxon>Agaricomycetes</taxon>
        <taxon>Agaricomycetidae</taxon>
        <taxon>Boletales</taxon>
        <taxon>Suillineae</taxon>
        <taxon>Rhizopogonaceae</taxon>
        <taxon>Rhizopogon</taxon>
    </lineage>
</organism>
<evidence type="ECO:0000313" key="1">
    <source>
        <dbReference type="EMBL" id="OJA14082.1"/>
    </source>
</evidence>
<sequence length="16" mass="1953">MAPLEWLKEHREAEDV</sequence>
<comment type="caution">
    <text evidence="1">The sequence shown here is derived from an EMBL/GenBank/DDBJ whole genome shotgun (WGS) entry which is preliminary data.</text>
</comment>
<dbReference type="EMBL" id="LVVM01003901">
    <property type="protein sequence ID" value="OJA14082.1"/>
    <property type="molecule type" value="Genomic_DNA"/>
</dbReference>
<protein>
    <submittedName>
        <fullName evidence="1">Uncharacterized protein</fullName>
    </submittedName>
</protein>
<name>A0A1J8QX60_9AGAM</name>
<proteinExistence type="predicted"/>
<accession>A0A1J8QX60</accession>
<keyword evidence="2" id="KW-1185">Reference proteome</keyword>
<evidence type="ECO:0000313" key="2">
    <source>
        <dbReference type="Proteomes" id="UP000183567"/>
    </source>
</evidence>